<feature type="transmembrane region" description="Helical" evidence="1">
    <location>
        <begin position="145"/>
        <end position="165"/>
    </location>
</feature>
<name>A0A9D1CLF2_9FIRM</name>
<reference evidence="3" key="1">
    <citation type="submission" date="2020-10" db="EMBL/GenBank/DDBJ databases">
        <authorList>
            <person name="Gilroy R."/>
        </authorList>
    </citation>
    <scope>NUCLEOTIDE SEQUENCE</scope>
    <source>
        <strain evidence="3">13361</strain>
    </source>
</reference>
<gene>
    <name evidence="3" type="ORF">IAB74_00355</name>
</gene>
<keyword evidence="1" id="KW-1133">Transmembrane helix</keyword>
<feature type="transmembrane region" description="Helical" evidence="1">
    <location>
        <begin position="107"/>
        <end position="125"/>
    </location>
</feature>
<keyword evidence="1" id="KW-0472">Membrane</keyword>
<feature type="transmembrane region" description="Helical" evidence="1">
    <location>
        <begin position="177"/>
        <end position="198"/>
    </location>
</feature>
<dbReference type="Proteomes" id="UP000886796">
    <property type="component" value="Unassembled WGS sequence"/>
</dbReference>
<accession>A0A9D1CLF2</accession>
<feature type="transmembrane region" description="Helical" evidence="1">
    <location>
        <begin position="56"/>
        <end position="76"/>
    </location>
</feature>
<dbReference type="CDD" id="cd16935">
    <property type="entry name" value="HATPase_AgrC-ComD-like"/>
    <property type="match status" value="1"/>
</dbReference>
<dbReference type="PANTHER" id="PTHR40448">
    <property type="entry name" value="TWO-COMPONENT SENSOR HISTIDINE KINASE"/>
    <property type="match status" value="1"/>
</dbReference>
<dbReference type="EMBL" id="DVFK01000007">
    <property type="protein sequence ID" value="HIQ66948.1"/>
    <property type="molecule type" value="Genomic_DNA"/>
</dbReference>
<organism evidence="3 4">
    <name type="scientific">Candidatus Faecousia excrementigallinarum</name>
    <dbReference type="NCBI Taxonomy" id="2840806"/>
    <lineage>
        <taxon>Bacteria</taxon>
        <taxon>Bacillati</taxon>
        <taxon>Bacillota</taxon>
        <taxon>Clostridia</taxon>
        <taxon>Eubacteriales</taxon>
        <taxon>Oscillospiraceae</taxon>
        <taxon>Faecousia</taxon>
    </lineage>
</organism>
<protein>
    <submittedName>
        <fullName evidence="3">GHKL domain-containing protein</fullName>
    </submittedName>
</protein>
<evidence type="ECO:0000256" key="1">
    <source>
        <dbReference type="SAM" id="Phobius"/>
    </source>
</evidence>
<dbReference type="GO" id="GO:0042802">
    <property type="term" value="F:identical protein binding"/>
    <property type="evidence" value="ECO:0007669"/>
    <property type="project" value="TreeGrafter"/>
</dbReference>
<dbReference type="Gene3D" id="3.30.565.10">
    <property type="entry name" value="Histidine kinase-like ATPase, C-terminal domain"/>
    <property type="match status" value="1"/>
</dbReference>
<dbReference type="AlphaFoldDB" id="A0A9D1CLF2"/>
<proteinExistence type="predicted"/>
<evidence type="ECO:0000313" key="3">
    <source>
        <dbReference type="EMBL" id="HIQ66948.1"/>
    </source>
</evidence>
<evidence type="ECO:0000259" key="2">
    <source>
        <dbReference type="Pfam" id="PF14501"/>
    </source>
</evidence>
<dbReference type="Pfam" id="PF14501">
    <property type="entry name" value="HATPase_c_5"/>
    <property type="match status" value="1"/>
</dbReference>
<evidence type="ECO:0000313" key="4">
    <source>
        <dbReference type="Proteomes" id="UP000886796"/>
    </source>
</evidence>
<dbReference type="InterPro" id="IPR036890">
    <property type="entry name" value="HATPase_C_sf"/>
</dbReference>
<sequence>MILRTCMITLMTLGMMASMTEFRFGIRKLLGVLGLYLLWVLLSTWALLRLGGEVLLYRLLLLTISAPAVALTYWATKDSPSQAVFNYTTQILVSLLSTSLIRFFFPAPLVNILLTFSFFAVIIYLEWRFLRKPFRQLITIMPSGWNMLTIIPCVFCGYLMFVAAWPQSYQENFSQRIYGYAFLVPVVVVYTAIFKSLLRQYRAQVKKQNAKLLAFQVSALQQQLEKVSEGAEAMKILRHDLRHWLQTAAALAERGEKEALLKFLASAQQQLSDAQPRHWCHPPILDAVFSSYFEQARKQEISVDAKISLPDTLPIEEGELAIVIANALENAIHANADLPREQRKIRLMMVGHPSVLLEISNPCTGQVEFDSQGLPVSRQPGHGLGVQSINAFCQKYGAVCRFSLEDSSFHFQLVL</sequence>
<keyword evidence="1" id="KW-0812">Transmembrane</keyword>
<dbReference type="PANTHER" id="PTHR40448:SF1">
    <property type="entry name" value="TWO-COMPONENT SENSOR HISTIDINE KINASE"/>
    <property type="match status" value="1"/>
</dbReference>
<feature type="transmembrane region" description="Helical" evidence="1">
    <location>
        <begin position="83"/>
        <end position="101"/>
    </location>
</feature>
<feature type="domain" description="Sensor histidine kinase NatK-like C-terminal" evidence="2">
    <location>
        <begin position="319"/>
        <end position="414"/>
    </location>
</feature>
<comment type="caution">
    <text evidence="3">The sequence shown here is derived from an EMBL/GenBank/DDBJ whole genome shotgun (WGS) entry which is preliminary data.</text>
</comment>
<reference evidence="3" key="2">
    <citation type="journal article" date="2021" name="PeerJ">
        <title>Extensive microbial diversity within the chicken gut microbiome revealed by metagenomics and culture.</title>
        <authorList>
            <person name="Gilroy R."/>
            <person name="Ravi A."/>
            <person name="Getino M."/>
            <person name="Pursley I."/>
            <person name="Horton D.L."/>
            <person name="Alikhan N.F."/>
            <person name="Baker D."/>
            <person name="Gharbi K."/>
            <person name="Hall N."/>
            <person name="Watson M."/>
            <person name="Adriaenssens E.M."/>
            <person name="Foster-Nyarko E."/>
            <person name="Jarju S."/>
            <person name="Secka A."/>
            <person name="Antonio M."/>
            <person name="Oren A."/>
            <person name="Chaudhuri R.R."/>
            <person name="La Ragione R."/>
            <person name="Hildebrand F."/>
            <person name="Pallen M.J."/>
        </authorList>
    </citation>
    <scope>NUCLEOTIDE SEQUENCE</scope>
    <source>
        <strain evidence="3">13361</strain>
    </source>
</reference>
<dbReference type="InterPro" id="IPR032834">
    <property type="entry name" value="NatK-like_C"/>
</dbReference>